<dbReference type="Pfam" id="PF12729">
    <property type="entry name" value="4HB_MCP_1"/>
    <property type="match status" value="1"/>
</dbReference>
<name>A0A7W9U322_9BURK</name>
<evidence type="ECO:0000256" key="6">
    <source>
        <dbReference type="SAM" id="Phobius"/>
    </source>
</evidence>
<dbReference type="SMART" id="SM00283">
    <property type="entry name" value="MA"/>
    <property type="match status" value="1"/>
</dbReference>
<evidence type="ECO:0000313" key="9">
    <source>
        <dbReference type="Proteomes" id="UP000571554"/>
    </source>
</evidence>
<dbReference type="AlphaFoldDB" id="A0A7W9U322"/>
<evidence type="ECO:0000256" key="1">
    <source>
        <dbReference type="ARBA" id="ARBA00004370"/>
    </source>
</evidence>
<dbReference type="PANTHER" id="PTHR43531:SF14">
    <property type="entry name" value="METHYL-ACCEPTING CHEMOTAXIS PROTEIN I-RELATED"/>
    <property type="match status" value="1"/>
</dbReference>
<dbReference type="FunFam" id="1.10.287.950:FF:000001">
    <property type="entry name" value="Methyl-accepting chemotaxis sensory transducer"/>
    <property type="match status" value="1"/>
</dbReference>
<gene>
    <name evidence="8" type="ORF">F4827_005987</name>
</gene>
<feature type="transmembrane region" description="Helical" evidence="6">
    <location>
        <begin position="198"/>
        <end position="219"/>
    </location>
</feature>
<accession>A0A7W9U322</accession>
<feature type="region of interest" description="Disordered" evidence="5">
    <location>
        <begin position="553"/>
        <end position="582"/>
    </location>
</feature>
<evidence type="ECO:0000256" key="3">
    <source>
        <dbReference type="ARBA" id="ARBA00029447"/>
    </source>
</evidence>
<dbReference type="GO" id="GO:0007165">
    <property type="term" value="P:signal transduction"/>
    <property type="evidence" value="ECO:0007669"/>
    <property type="project" value="UniProtKB-KW"/>
</dbReference>
<feature type="compositionally biased region" description="Polar residues" evidence="5">
    <location>
        <begin position="560"/>
        <end position="582"/>
    </location>
</feature>
<keyword evidence="9" id="KW-1185">Reference proteome</keyword>
<organism evidence="8 9">
    <name type="scientific">Paraburkholderia bannensis</name>
    <dbReference type="NCBI Taxonomy" id="765414"/>
    <lineage>
        <taxon>Bacteria</taxon>
        <taxon>Pseudomonadati</taxon>
        <taxon>Pseudomonadota</taxon>
        <taxon>Betaproteobacteria</taxon>
        <taxon>Burkholderiales</taxon>
        <taxon>Burkholderiaceae</taxon>
        <taxon>Paraburkholderia</taxon>
    </lineage>
</organism>
<evidence type="ECO:0000313" key="8">
    <source>
        <dbReference type="EMBL" id="MBB6106117.1"/>
    </source>
</evidence>
<dbReference type="PROSITE" id="PS50111">
    <property type="entry name" value="CHEMOTAXIS_TRANSDUC_2"/>
    <property type="match status" value="1"/>
</dbReference>
<dbReference type="EMBL" id="JACHBW010000022">
    <property type="protein sequence ID" value="MBB6106117.1"/>
    <property type="molecule type" value="Genomic_DNA"/>
</dbReference>
<feature type="domain" description="Methyl-accepting transducer" evidence="7">
    <location>
        <begin position="280"/>
        <end position="509"/>
    </location>
</feature>
<keyword evidence="6" id="KW-0472">Membrane</keyword>
<evidence type="ECO:0000256" key="5">
    <source>
        <dbReference type="SAM" id="MobiDB-lite"/>
    </source>
</evidence>
<keyword evidence="4" id="KW-0807">Transducer</keyword>
<dbReference type="CDD" id="cd11386">
    <property type="entry name" value="MCP_signal"/>
    <property type="match status" value="1"/>
</dbReference>
<dbReference type="SUPFAM" id="SSF58104">
    <property type="entry name" value="Methyl-accepting chemotaxis protein (MCP) signaling domain"/>
    <property type="match status" value="1"/>
</dbReference>
<evidence type="ECO:0000256" key="2">
    <source>
        <dbReference type="ARBA" id="ARBA00022481"/>
    </source>
</evidence>
<dbReference type="InterPro" id="IPR024478">
    <property type="entry name" value="HlyB_4HB_MCP"/>
</dbReference>
<comment type="similarity">
    <text evidence="3">Belongs to the methyl-accepting chemotaxis (MCP) protein family.</text>
</comment>
<dbReference type="GO" id="GO:0005886">
    <property type="term" value="C:plasma membrane"/>
    <property type="evidence" value="ECO:0007669"/>
    <property type="project" value="TreeGrafter"/>
</dbReference>
<dbReference type="Pfam" id="PF00015">
    <property type="entry name" value="MCPsignal"/>
    <property type="match status" value="1"/>
</dbReference>
<dbReference type="PRINTS" id="PR00260">
    <property type="entry name" value="CHEMTRNSDUCR"/>
</dbReference>
<dbReference type="GO" id="GO:0004888">
    <property type="term" value="F:transmembrane signaling receptor activity"/>
    <property type="evidence" value="ECO:0007669"/>
    <property type="project" value="InterPro"/>
</dbReference>
<keyword evidence="6" id="KW-0812">Transmembrane</keyword>
<comment type="subcellular location">
    <subcellularLocation>
        <location evidence="1">Membrane</location>
    </subcellularLocation>
</comment>
<dbReference type="InterPro" id="IPR047347">
    <property type="entry name" value="YvaQ-like_sensor"/>
</dbReference>
<dbReference type="InterPro" id="IPR004089">
    <property type="entry name" value="MCPsignal_dom"/>
</dbReference>
<protein>
    <submittedName>
        <fullName evidence="8">Methyl-accepting chemotaxis protein</fullName>
    </submittedName>
</protein>
<dbReference type="PANTHER" id="PTHR43531">
    <property type="entry name" value="PROTEIN ICFG"/>
    <property type="match status" value="1"/>
</dbReference>
<proteinExistence type="inferred from homology"/>
<comment type="caution">
    <text evidence="8">The sequence shown here is derived from an EMBL/GenBank/DDBJ whole genome shotgun (WGS) entry which is preliminary data.</text>
</comment>
<keyword evidence="2" id="KW-0488">Methylation</keyword>
<evidence type="ECO:0000256" key="4">
    <source>
        <dbReference type="PROSITE-ProRule" id="PRU00284"/>
    </source>
</evidence>
<keyword evidence="6" id="KW-1133">Transmembrane helix</keyword>
<evidence type="ECO:0000259" key="7">
    <source>
        <dbReference type="PROSITE" id="PS50111"/>
    </source>
</evidence>
<reference evidence="8 9" key="1">
    <citation type="submission" date="2020-08" db="EMBL/GenBank/DDBJ databases">
        <title>Above-ground endophytic microbial communities from plants in different locations in the United States.</title>
        <authorList>
            <person name="Frank C."/>
        </authorList>
    </citation>
    <scope>NUCLEOTIDE SEQUENCE [LARGE SCALE GENOMIC DNA]</scope>
    <source>
        <strain evidence="8 9">WP4_2_2</strain>
    </source>
</reference>
<dbReference type="CDD" id="cd19411">
    <property type="entry name" value="MCP2201-like_sensor"/>
    <property type="match status" value="1"/>
</dbReference>
<sequence>MTGSSMRSSKLSTRLIAGFSLLTFLLIVVAGVGFYGLSELNSRLDDIARVNNTELRLANVLKSSIQDRAIAVRNLAFLQDHQELLGEVERIRKQDQIYADTARQLREMFTREPGTNDGERKLIAEVDALEALAVAPMNKAIEQAVANDIATATHTIMTEARPPQRAWLAKAVELANREDDENVKAQQDAIATYRSVRILVGSLVALALMVAVLTAVMLIRSVFRQLGGEPGDAQHIAGEIAAGNLLVPIKLAQGDEHSLMASLDTMRMHLSRIVTDIKTSAESISLAAGEIAQGNLDLSQRTEEQAASLEETAASMEELTATVKANTDSARQGSTLAASASQTATTGGDVVHRVIDTMEDISSSSSKVAEIISVIEGIAFQTNILALNAAVEAARAGEQGRGFAVVAGEVRTLAQRSASAAKEIKDLIETSVLHVRTGAALVQDAGQTMSEVVRSVQRVTDIMGEIASASVEQTTGIEQVNVAVTQMDEVTQQNAALVEQASAAAQAMADQAQTLRAAVSIFRTSPSLSAAPSVITADAKRVALATRQPLAGGKRDIRGATSSRATPIQPVATPSASDWQRF</sequence>
<dbReference type="Proteomes" id="UP000571554">
    <property type="component" value="Unassembled WGS sequence"/>
</dbReference>
<dbReference type="InterPro" id="IPR051310">
    <property type="entry name" value="MCP_chemotaxis"/>
</dbReference>
<dbReference type="GO" id="GO:0006935">
    <property type="term" value="P:chemotaxis"/>
    <property type="evidence" value="ECO:0007669"/>
    <property type="project" value="InterPro"/>
</dbReference>
<dbReference type="InterPro" id="IPR004090">
    <property type="entry name" value="Chemotax_Me-accpt_rcpt"/>
</dbReference>
<dbReference type="Gene3D" id="1.10.287.950">
    <property type="entry name" value="Methyl-accepting chemotaxis protein"/>
    <property type="match status" value="1"/>
</dbReference>